<organism evidence="1 2">
    <name type="scientific">Sphaerisporangium aureirubrum</name>
    <dbReference type="NCBI Taxonomy" id="1544736"/>
    <lineage>
        <taxon>Bacteria</taxon>
        <taxon>Bacillati</taxon>
        <taxon>Actinomycetota</taxon>
        <taxon>Actinomycetes</taxon>
        <taxon>Streptosporangiales</taxon>
        <taxon>Streptosporangiaceae</taxon>
        <taxon>Sphaerisporangium</taxon>
    </lineage>
</organism>
<gene>
    <name evidence="1" type="ORF">ACFP1K_39395</name>
</gene>
<proteinExistence type="predicted"/>
<dbReference type="Proteomes" id="UP001596137">
    <property type="component" value="Unassembled WGS sequence"/>
</dbReference>
<dbReference type="RefSeq" id="WP_380763392.1">
    <property type="nucleotide sequence ID" value="NZ_JBHSRF010000127.1"/>
</dbReference>
<dbReference type="EMBL" id="JBHSRF010000127">
    <property type="protein sequence ID" value="MFC6087287.1"/>
    <property type="molecule type" value="Genomic_DNA"/>
</dbReference>
<evidence type="ECO:0000313" key="1">
    <source>
        <dbReference type="EMBL" id="MFC6087287.1"/>
    </source>
</evidence>
<reference evidence="2" key="1">
    <citation type="journal article" date="2019" name="Int. J. Syst. Evol. Microbiol.">
        <title>The Global Catalogue of Microorganisms (GCM) 10K type strain sequencing project: providing services to taxonomists for standard genome sequencing and annotation.</title>
        <authorList>
            <consortium name="The Broad Institute Genomics Platform"/>
            <consortium name="The Broad Institute Genome Sequencing Center for Infectious Disease"/>
            <person name="Wu L."/>
            <person name="Ma J."/>
        </authorList>
    </citation>
    <scope>NUCLEOTIDE SEQUENCE [LARGE SCALE GENOMIC DNA]</scope>
    <source>
        <strain evidence="2">JCM 30346</strain>
    </source>
</reference>
<accession>A0ABW1NX44</accession>
<keyword evidence="2" id="KW-1185">Reference proteome</keyword>
<comment type="caution">
    <text evidence="1">The sequence shown here is derived from an EMBL/GenBank/DDBJ whole genome shotgun (WGS) entry which is preliminary data.</text>
</comment>
<sequence>MRPFLHERLRRYEQLLALSSDALRAYSALDLGLADAVVRFLDDASAAYQALGSADGENDMLTLKAQFVSARGGVHPLTLEPVPRRRREMERSIALHVLVRAAERLRDDRAEVQRILTGARQQLLPLLAYLAQKGALILDPGHPRTQPELEHVWHSLLDDPETGPPARQIALSLNPADILLLLADLLPPTG</sequence>
<evidence type="ECO:0000313" key="2">
    <source>
        <dbReference type="Proteomes" id="UP001596137"/>
    </source>
</evidence>
<protein>
    <submittedName>
        <fullName evidence="1">Uncharacterized protein</fullName>
    </submittedName>
</protein>
<name>A0ABW1NX44_9ACTN</name>